<accession>A0A937XFL1</accession>
<protein>
    <submittedName>
        <fullName evidence="1">Uncharacterized protein</fullName>
    </submittedName>
</protein>
<dbReference type="EMBL" id="VGIR01000021">
    <property type="protein sequence ID" value="MBM3331171.1"/>
    <property type="molecule type" value="Genomic_DNA"/>
</dbReference>
<name>A0A937XFL1_UNCW3</name>
<comment type="caution">
    <text evidence="1">The sequence shown here is derived from an EMBL/GenBank/DDBJ whole genome shotgun (WGS) entry which is preliminary data.</text>
</comment>
<evidence type="ECO:0000313" key="2">
    <source>
        <dbReference type="Proteomes" id="UP000779900"/>
    </source>
</evidence>
<reference evidence="1" key="1">
    <citation type="submission" date="2019-03" db="EMBL/GenBank/DDBJ databases">
        <title>Lake Tanganyika Metagenome-Assembled Genomes (MAGs).</title>
        <authorList>
            <person name="Tran P."/>
        </authorList>
    </citation>
    <scope>NUCLEOTIDE SEQUENCE</scope>
    <source>
        <strain evidence="1">K_DeepCast_150m_m2_040</strain>
    </source>
</reference>
<gene>
    <name evidence="1" type="ORF">FJY68_04875</name>
</gene>
<dbReference type="AlphaFoldDB" id="A0A937XFL1"/>
<evidence type="ECO:0000313" key="1">
    <source>
        <dbReference type="EMBL" id="MBM3331171.1"/>
    </source>
</evidence>
<sequence length="1106" mass="119669">MKRSFAALFLFVSVALTEPIGVPCQTLIVSDGISFVYPLEVVPDSSAPDGQFLVLGTDAVYVSGARLDSTDYKFDYGTGSIVFWRKPEKWVPIRVVYRCVRLPGMPQEYRLHRPPVAGRESSVLQPTAGRVADTASPTVGPTALDLSGSKTLGVSVGGANAGIDQATRVAITGSFEGIAVEAELSDQSSPIPAEGTTRDIEELDKLLISLRGRQWHGSFGDVNLLVPVGGFGTIERKAIGASAGWGEVQAGTRIQGVTDSRGLGSGSPLSLTGTAAASPAIPDPSTPSFGVFGGYATPKGLFGRVEMAGVDGSQGPYVLAPDGRAALIVPGSEQVYLNGRRMVRGWDADYTIDYSTGELLFTNRRVIDRLARIEATFHYVTGDYSRSLLAGAARLGFGQRELVGVPGTGASLDFGVFREGDDPSSSFTEDLSPADRESLAAIGADTGRAWLDGATYAGPGQGDYIKVGDHFEYVGRDSGDYQVRFTLVGDSLGDYRYSDTILAYRYAGAGLGNYVAMRRIALPERSEAAYARVGFKQSGFTAGVEGLVQRRSLNLFAPGGAQVDAGALNLDAGWQDSSYGILYRHRLQDRRFEAPGASPEVDFAYRWGGTAENKRRSSDEVSLRARPAAFLSLSGEAGRLDRFEGGPVYRYHGGVQAGWLGYDITRVADITRQSVLATPRVGWLYPKAGWQSVVNARDMSSVLIAGLEAKPITALTAGVDYRHSCFYEPDTVIRAWQRTSLARLLEARADWTGGTAFQLGAMAGLNDRRFDAGSGENWSQLLASLNGTATPRAGLRLQADFNQSYRKVQLRDELFRYVGRGEGEFRRDSVSGRYYADPDGDYERVVVATGRFTQAREWSLNGSGDVSMFDPAALSGSFSQTRTSTDSSVLTDLSRQDLRLVVKSFEPVLTPTLGASSEFGVDLNLAATGRASSRQQAYVEMFSDRLPEVEGRARFEAERARRRLSGGEIDYDEAGWRVEFSPVVGSRLRIEAELGYERKSVAETVSYPELGRFALWAFDASFARTFSFGSRTRVRTSLQVVHRAATIPVLPFDVGLIEPLGTIPGAGLSFEHSFSNVLSASARYSFQDRPDRPSEHTLSAELKAYF</sequence>
<dbReference type="Proteomes" id="UP000779900">
    <property type="component" value="Unassembled WGS sequence"/>
</dbReference>
<proteinExistence type="predicted"/>
<organism evidence="1 2">
    <name type="scientific">candidate division WOR-3 bacterium</name>
    <dbReference type="NCBI Taxonomy" id="2052148"/>
    <lineage>
        <taxon>Bacteria</taxon>
        <taxon>Bacteria division WOR-3</taxon>
    </lineage>
</organism>